<evidence type="ECO:0000256" key="2">
    <source>
        <dbReference type="ARBA" id="ARBA00007083"/>
    </source>
</evidence>
<dbReference type="PANTHER" id="PTHR13463">
    <property type="entry name" value="PROTEIN C10"/>
    <property type="match status" value="1"/>
</dbReference>
<dbReference type="Pfam" id="PF14974">
    <property type="entry name" value="P_C10"/>
    <property type="match status" value="1"/>
</dbReference>
<keyword evidence="4" id="KW-0963">Cytoplasm</keyword>
<keyword evidence="5" id="KW-1185">Reference proteome</keyword>
<evidence type="ECO:0000313" key="5">
    <source>
        <dbReference type="Proteomes" id="UP000694888"/>
    </source>
</evidence>
<gene>
    <name evidence="6" type="primary">LOC101852225</name>
</gene>
<protein>
    <recommendedName>
        <fullName evidence="3">Protein C10</fullName>
    </recommendedName>
</protein>
<accession>A0ABM0JEJ1</accession>
<dbReference type="GeneID" id="101852225"/>
<dbReference type="PANTHER" id="PTHR13463:SF3">
    <property type="entry name" value="PROTEIN C10"/>
    <property type="match status" value="1"/>
</dbReference>
<dbReference type="InterPro" id="IPR026317">
    <property type="entry name" value="P_C10"/>
</dbReference>
<comment type="subcellular location">
    <subcellularLocation>
        <location evidence="1">Cytoplasm</location>
    </subcellularLocation>
</comment>
<evidence type="ECO:0000256" key="1">
    <source>
        <dbReference type="ARBA" id="ARBA00004496"/>
    </source>
</evidence>
<evidence type="ECO:0000313" key="6">
    <source>
        <dbReference type="RefSeq" id="XP_005091907.1"/>
    </source>
</evidence>
<name>A0ABM0JEJ1_APLCA</name>
<dbReference type="Proteomes" id="UP000694888">
    <property type="component" value="Unplaced"/>
</dbReference>
<dbReference type="RefSeq" id="XP_005091907.1">
    <property type="nucleotide sequence ID" value="XM_005091850.3"/>
</dbReference>
<organism evidence="5 6">
    <name type="scientific">Aplysia californica</name>
    <name type="common">California sea hare</name>
    <dbReference type="NCBI Taxonomy" id="6500"/>
    <lineage>
        <taxon>Eukaryota</taxon>
        <taxon>Metazoa</taxon>
        <taxon>Spiralia</taxon>
        <taxon>Lophotrochozoa</taxon>
        <taxon>Mollusca</taxon>
        <taxon>Gastropoda</taxon>
        <taxon>Heterobranchia</taxon>
        <taxon>Euthyneura</taxon>
        <taxon>Tectipleura</taxon>
        <taxon>Aplysiida</taxon>
        <taxon>Aplysioidea</taxon>
        <taxon>Aplysiidae</taxon>
        <taxon>Aplysia</taxon>
    </lineage>
</organism>
<sequence>MMALGKHQFSLGDCKAALREILETFSQPENVTKLEEVRSAAGNDMLKSMQTVFPAATQMQIQVVQRYGFLPDGEGLVQFTKAVRGYEEQDQEVRQLNSQLRNFLLPPVSVPHPVAPILSGQSS</sequence>
<evidence type="ECO:0000256" key="3">
    <source>
        <dbReference type="ARBA" id="ARBA00020502"/>
    </source>
</evidence>
<reference evidence="6" key="1">
    <citation type="submission" date="2025-08" db="UniProtKB">
        <authorList>
            <consortium name="RefSeq"/>
        </authorList>
    </citation>
    <scope>IDENTIFICATION</scope>
</reference>
<evidence type="ECO:0000256" key="4">
    <source>
        <dbReference type="ARBA" id="ARBA00022490"/>
    </source>
</evidence>
<comment type="similarity">
    <text evidence="2">Belongs to the UPF0456 family.</text>
</comment>
<proteinExistence type="inferred from homology"/>